<feature type="signal peptide" evidence="1">
    <location>
        <begin position="1"/>
        <end position="26"/>
    </location>
</feature>
<gene>
    <name evidence="2" type="ORF">P3T76_002156</name>
</gene>
<proteinExistence type="predicted"/>
<keyword evidence="3" id="KW-1185">Reference proteome</keyword>
<organism evidence="2 3">
    <name type="scientific">Phytophthora citrophthora</name>
    <dbReference type="NCBI Taxonomy" id="4793"/>
    <lineage>
        <taxon>Eukaryota</taxon>
        <taxon>Sar</taxon>
        <taxon>Stramenopiles</taxon>
        <taxon>Oomycota</taxon>
        <taxon>Peronosporomycetes</taxon>
        <taxon>Peronosporales</taxon>
        <taxon>Peronosporaceae</taxon>
        <taxon>Phytophthora</taxon>
    </lineage>
</organism>
<evidence type="ECO:0000313" key="3">
    <source>
        <dbReference type="Proteomes" id="UP001259832"/>
    </source>
</evidence>
<keyword evidence="1" id="KW-0732">Signal</keyword>
<evidence type="ECO:0000313" key="2">
    <source>
        <dbReference type="EMBL" id="KAK1946604.1"/>
    </source>
</evidence>
<evidence type="ECO:0000256" key="1">
    <source>
        <dbReference type="SAM" id="SignalP"/>
    </source>
</evidence>
<comment type="caution">
    <text evidence="2">The sequence shown here is derived from an EMBL/GenBank/DDBJ whole genome shotgun (WGS) entry which is preliminary data.</text>
</comment>
<feature type="chain" id="PRO_5042188669" evidence="1">
    <location>
        <begin position="27"/>
        <end position="228"/>
    </location>
</feature>
<reference evidence="2" key="1">
    <citation type="submission" date="2023-08" db="EMBL/GenBank/DDBJ databases">
        <title>Reference Genome Resource for the Citrus Pathogen Phytophthora citrophthora.</title>
        <authorList>
            <person name="Moller H."/>
            <person name="Coetzee B."/>
            <person name="Rose L.J."/>
            <person name="Van Niekerk J.M."/>
        </authorList>
    </citation>
    <scope>NUCLEOTIDE SEQUENCE</scope>
    <source>
        <strain evidence="2">STE-U-9442</strain>
    </source>
</reference>
<dbReference type="EMBL" id="JASMQC010000003">
    <property type="protein sequence ID" value="KAK1946604.1"/>
    <property type="molecule type" value="Genomic_DNA"/>
</dbReference>
<accession>A0AAD9GWY5</accession>
<dbReference type="AlphaFoldDB" id="A0AAD9GWY5"/>
<dbReference type="Proteomes" id="UP001259832">
    <property type="component" value="Unassembled WGS sequence"/>
</dbReference>
<sequence>MSPLRVSWMRLLGILASLPLPGRVFSQSAVYTLHSDSSCSTPTIIGFQESPPPSCSAITTCSSVNVNGEDLYWNRACASGEYSALSASAYGDKPYVLMEIYDSSAECGKLLSGAAFLADGSCLATDNGASSVRVSLWTDGSATFVTYRGVSCIDAAIKTTTVTKASITSHSCENGALKFYSSNATKATATVPPSTDKSISTTTSQSAPHFLASAALLAFTTTVAATLI</sequence>
<name>A0AAD9GWY5_9STRA</name>
<protein>
    <submittedName>
        <fullName evidence="2">Uncharacterized protein</fullName>
    </submittedName>
</protein>